<protein>
    <submittedName>
        <fullName evidence="1">Unnamed protein product</fullName>
    </submittedName>
</protein>
<evidence type="ECO:0000313" key="1">
    <source>
        <dbReference type="EMBL" id="GME73549.1"/>
    </source>
</evidence>
<reference evidence="1" key="1">
    <citation type="submission" date="2023-04" db="EMBL/GenBank/DDBJ databases">
        <title>Ambrosiozyma monospora NBRC 10751.</title>
        <authorList>
            <person name="Ichikawa N."/>
            <person name="Sato H."/>
            <person name="Tonouchi N."/>
        </authorList>
    </citation>
    <scope>NUCLEOTIDE SEQUENCE</scope>
    <source>
        <strain evidence="1">NBRC 10751</strain>
    </source>
</reference>
<evidence type="ECO:0000313" key="2">
    <source>
        <dbReference type="Proteomes" id="UP001165064"/>
    </source>
</evidence>
<proteinExistence type="predicted"/>
<comment type="caution">
    <text evidence="1">The sequence shown here is derived from an EMBL/GenBank/DDBJ whole genome shotgun (WGS) entry which is preliminary data.</text>
</comment>
<accession>A0ACB5SVE5</accession>
<organism evidence="1 2">
    <name type="scientific">Ambrosiozyma monospora</name>
    <name type="common">Yeast</name>
    <name type="synonym">Endomycopsis monosporus</name>
    <dbReference type="NCBI Taxonomy" id="43982"/>
    <lineage>
        <taxon>Eukaryota</taxon>
        <taxon>Fungi</taxon>
        <taxon>Dikarya</taxon>
        <taxon>Ascomycota</taxon>
        <taxon>Saccharomycotina</taxon>
        <taxon>Pichiomycetes</taxon>
        <taxon>Pichiales</taxon>
        <taxon>Pichiaceae</taxon>
        <taxon>Ambrosiozyma</taxon>
    </lineage>
</organism>
<gene>
    <name evidence="1" type="ORF">Amon02_000144800</name>
</gene>
<name>A0ACB5SVE5_AMBMO</name>
<keyword evidence="2" id="KW-1185">Reference proteome</keyword>
<dbReference type="EMBL" id="BSXS01000698">
    <property type="protein sequence ID" value="GME73549.1"/>
    <property type="molecule type" value="Genomic_DNA"/>
</dbReference>
<dbReference type="Proteomes" id="UP001165064">
    <property type="component" value="Unassembled WGS sequence"/>
</dbReference>
<sequence length="574" mass="63030">MNSIEKIRNLIPIEKRNKWVVFTICLLALSLDNLCVSGGVTTTVNIQEAFHTTSTNATWIISAYALTLGSFILIFGKLADILGAHNVFLFGSCIMSLFSLICAVIDDSIIALIVFRALQGIGGSALVPSSIALTAGYFGHDLELMKRANKWLVLALTGSFGGGMLIGGAFALTDIGYKSFFYFVFALATFCSIILFFTIIPVPRHNQVHLKDLNYGGVIVLVGGLLLVILGLTEGGHKWRQPAAYITLPAGFLLVLSVVLFEVVYIKRFRVKHGNKKLVDAERQDDPTTIPVTLIIKLGSHVTATPMGNSSSSETNIDHVIVEDPADLNYNSDWRLTMDYLFPPECAKIPNFFVFLFLIITYYIALCVNMTGLFQYHQFVEHNSSIISALKIFSMAIGILFGVLSYHDSILVKLGTKWFMVFCGTLALGSSIWFSRIDFRKENSFYKYEMVSIALNGFAINYYFDVFLNSVMASTPMHLQGSVAGIYFTAGQVGVSLGDAIFTSVVGELGAAATFEEKVELHKKIINGLYVSVAACAISFIGSLFTVDTDSVKAREKAKEKANDSKVDDIEKQN</sequence>